<dbReference type="SUPFAM" id="SSF109604">
    <property type="entry name" value="HD-domain/PDEase-like"/>
    <property type="match status" value="1"/>
</dbReference>
<dbReference type="EMBL" id="UOFS01000012">
    <property type="protein sequence ID" value="VAW92252.1"/>
    <property type="molecule type" value="Genomic_DNA"/>
</dbReference>
<organism evidence="2">
    <name type="scientific">hydrothermal vent metagenome</name>
    <dbReference type="NCBI Taxonomy" id="652676"/>
    <lineage>
        <taxon>unclassified sequences</taxon>
        <taxon>metagenomes</taxon>
        <taxon>ecological metagenomes</taxon>
    </lineage>
</organism>
<reference evidence="2" key="1">
    <citation type="submission" date="2018-06" db="EMBL/GenBank/DDBJ databases">
        <authorList>
            <person name="Zhirakovskaya E."/>
        </authorList>
    </citation>
    <scope>NUCLEOTIDE SEQUENCE</scope>
</reference>
<gene>
    <name evidence="2" type="ORF">MNBD_GAMMA22-297</name>
</gene>
<dbReference type="InterPro" id="IPR013976">
    <property type="entry name" value="HDOD"/>
</dbReference>
<protein>
    <recommendedName>
        <fullName evidence="1">HDOD domain-containing protein</fullName>
    </recommendedName>
</protein>
<evidence type="ECO:0000313" key="2">
    <source>
        <dbReference type="EMBL" id="VAW92252.1"/>
    </source>
</evidence>
<dbReference type="PANTHER" id="PTHR33525">
    <property type="match status" value="1"/>
</dbReference>
<evidence type="ECO:0000259" key="1">
    <source>
        <dbReference type="PROSITE" id="PS51833"/>
    </source>
</evidence>
<dbReference type="InterPro" id="IPR006675">
    <property type="entry name" value="HDIG_dom"/>
</dbReference>
<dbReference type="PANTHER" id="PTHR33525:SF3">
    <property type="entry name" value="RIBONUCLEASE Y"/>
    <property type="match status" value="1"/>
</dbReference>
<proteinExistence type="predicted"/>
<accession>A0A3B0ZXT0</accession>
<dbReference type="InterPro" id="IPR052340">
    <property type="entry name" value="RNase_Y/CdgJ"/>
</dbReference>
<dbReference type="NCBIfam" id="TIGR00277">
    <property type="entry name" value="HDIG"/>
    <property type="match status" value="1"/>
</dbReference>
<feature type="domain" description="HDOD" evidence="1">
    <location>
        <begin position="13"/>
        <end position="213"/>
    </location>
</feature>
<dbReference type="InterPro" id="IPR003607">
    <property type="entry name" value="HD/PDEase_dom"/>
</dbReference>
<dbReference type="PROSITE" id="PS51833">
    <property type="entry name" value="HDOD"/>
    <property type="match status" value="1"/>
</dbReference>
<dbReference type="AlphaFoldDB" id="A0A3B0ZXT0"/>
<dbReference type="Gene3D" id="1.10.3210.10">
    <property type="entry name" value="Hypothetical protein af1432"/>
    <property type="match status" value="1"/>
</dbReference>
<sequence>MTPDILISENLTLLSMPEIVVKLNSMLDDPDCSANDIGKEISLDPALTIRVLKIVNSALFNLPKQVKNIPMAITILGMKQLRDVVMTTAVIKKFQSIPADLVNMNSFWHHSIACAIASRKLAEHCKIKDTDDFFVMGLLHDIGKLVMYLVLPDQSREVLREIKTTLEHSPNADVSTIEKKQFGFSHATLGRVLTQQWNMSESLTTPIAEHHLQFSQFTMVQSSALLKTANYLANQLQPAISPDEAQDIELECLTELNLNEEKLLELQQQILKTLENTISFVYGD</sequence>
<dbReference type="CDD" id="cd00077">
    <property type="entry name" value="HDc"/>
    <property type="match status" value="1"/>
</dbReference>
<dbReference type="Pfam" id="PF08668">
    <property type="entry name" value="HDOD"/>
    <property type="match status" value="1"/>
</dbReference>
<name>A0A3B0ZXT0_9ZZZZ</name>